<dbReference type="AlphaFoldDB" id="A0A564VFW9"/>
<dbReference type="InterPro" id="IPR003594">
    <property type="entry name" value="HATPase_dom"/>
</dbReference>
<dbReference type="InterPro" id="IPR036890">
    <property type="entry name" value="HATPase_C_sf"/>
</dbReference>
<evidence type="ECO:0000256" key="5">
    <source>
        <dbReference type="ARBA" id="ARBA00023012"/>
    </source>
</evidence>
<dbReference type="Pfam" id="PF02518">
    <property type="entry name" value="HATPase_c"/>
    <property type="match status" value="1"/>
</dbReference>
<dbReference type="PANTHER" id="PTHR43547:SF2">
    <property type="entry name" value="HYBRID SIGNAL TRANSDUCTION HISTIDINE KINASE C"/>
    <property type="match status" value="1"/>
</dbReference>
<keyword evidence="6" id="KW-0472">Membrane</keyword>
<dbReference type="Gene3D" id="3.30.565.10">
    <property type="entry name" value="Histidine kinase-like ATPase, C-terminal domain"/>
    <property type="match status" value="1"/>
</dbReference>
<keyword evidence="6" id="KW-1133">Transmembrane helix</keyword>
<name>A0A564VFW9_9FIRM</name>
<reference evidence="8 9" key="1">
    <citation type="submission" date="2019-07" db="EMBL/GenBank/DDBJ databases">
        <authorList>
            <person name="Hibberd C M."/>
            <person name="Gehrig L. J."/>
            <person name="Chang H.-W."/>
            <person name="Venkatesh S."/>
        </authorList>
    </citation>
    <scope>NUCLEOTIDE SEQUENCE [LARGE SCALE GENOMIC DNA]</scope>
    <source>
        <strain evidence="8">Blautia_luti_SSTS_Bg7063</strain>
    </source>
</reference>
<gene>
    <name evidence="8" type="primary">mtrB</name>
    <name evidence="8" type="ORF">RSSSTS7063_02282</name>
</gene>
<evidence type="ECO:0000256" key="1">
    <source>
        <dbReference type="ARBA" id="ARBA00000085"/>
    </source>
</evidence>
<dbReference type="SMART" id="SM00387">
    <property type="entry name" value="HATPase_c"/>
    <property type="match status" value="1"/>
</dbReference>
<accession>A0A564VFW9</accession>
<dbReference type="RefSeq" id="WP_144092568.1">
    <property type="nucleotide sequence ID" value="NZ_CABHMX010000004.1"/>
</dbReference>
<dbReference type="InterPro" id="IPR004358">
    <property type="entry name" value="Sig_transdc_His_kin-like_C"/>
</dbReference>
<dbReference type="InterPro" id="IPR005467">
    <property type="entry name" value="His_kinase_dom"/>
</dbReference>
<evidence type="ECO:0000313" key="8">
    <source>
        <dbReference type="EMBL" id="VUX31395.1"/>
    </source>
</evidence>
<feature type="transmembrane region" description="Helical" evidence="6">
    <location>
        <begin position="12"/>
        <end position="30"/>
    </location>
</feature>
<feature type="domain" description="Histidine kinase" evidence="7">
    <location>
        <begin position="168"/>
        <end position="363"/>
    </location>
</feature>
<evidence type="ECO:0000313" key="9">
    <source>
        <dbReference type="Proteomes" id="UP000408482"/>
    </source>
</evidence>
<dbReference type="PRINTS" id="PR00344">
    <property type="entry name" value="BCTRLSENSOR"/>
</dbReference>
<evidence type="ECO:0000256" key="6">
    <source>
        <dbReference type="SAM" id="Phobius"/>
    </source>
</evidence>
<keyword evidence="3" id="KW-0597">Phosphoprotein</keyword>
<evidence type="ECO:0000256" key="3">
    <source>
        <dbReference type="ARBA" id="ARBA00022553"/>
    </source>
</evidence>
<keyword evidence="9" id="KW-1185">Reference proteome</keyword>
<dbReference type="GO" id="GO:0000155">
    <property type="term" value="F:phosphorelay sensor kinase activity"/>
    <property type="evidence" value="ECO:0007669"/>
    <property type="project" value="TreeGrafter"/>
</dbReference>
<keyword evidence="8" id="KW-0808">Transferase</keyword>
<dbReference type="EMBL" id="CABHNW010000011">
    <property type="protein sequence ID" value="VUX31395.1"/>
    <property type="molecule type" value="Genomic_DNA"/>
</dbReference>
<feature type="transmembrane region" description="Helical" evidence="6">
    <location>
        <begin position="88"/>
        <end position="112"/>
    </location>
</feature>
<evidence type="ECO:0000259" key="7">
    <source>
        <dbReference type="PROSITE" id="PS50109"/>
    </source>
</evidence>
<comment type="catalytic activity">
    <reaction evidence="1">
        <text>ATP + protein L-histidine = ADP + protein N-phospho-L-histidine.</text>
        <dbReference type="EC" id="2.7.13.3"/>
    </reaction>
</comment>
<dbReference type="Proteomes" id="UP000408482">
    <property type="component" value="Unassembled WGS sequence"/>
</dbReference>
<dbReference type="EC" id="2.7.13.3" evidence="2"/>
<evidence type="ECO:0000256" key="2">
    <source>
        <dbReference type="ARBA" id="ARBA00012438"/>
    </source>
</evidence>
<keyword evidence="5" id="KW-0902">Two-component regulatory system</keyword>
<organism evidence="8 9">
    <name type="scientific">Blautia luti</name>
    <dbReference type="NCBI Taxonomy" id="89014"/>
    <lineage>
        <taxon>Bacteria</taxon>
        <taxon>Bacillati</taxon>
        <taxon>Bacillota</taxon>
        <taxon>Clostridia</taxon>
        <taxon>Lachnospirales</taxon>
        <taxon>Lachnospiraceae</taxon>
        <taxon>Blautia</taxon>
    </lineage>
</organism>
<keyword evidence="4 8" id="KW-0418">Kinase</keyword>
<proteinExistence type="predicted"/>
<keyword evidence="6" id="KW-0812">Transmembrane</keyword>
<evidence type="ECO:0000256" key="4">
    <source>
        <dbReference type="ARBA" id="ARBA00022777"/>
    </source>
</evidence>
<dbReference type="PROSITE" id="PS50109">
    <property type="entry name" value="HIS_KIN"/>
    <property type="match status" value="1"/>
</dbReference>
<dbReference type="SUPFAM" id="SSF55874">
    <property type="entry name" value="ATPase domain of HSP90 chaperone/DNA topoisomerase II/histidine kinase"/>
    <property type="match status" value="1"/>
</dbReference>
<dbReference type="PANTHER" id="PTHR43547">
    <property type="entry name" value="TWO-COMPONENT HISTIDINE KINASE"/>
    <property type="match status" value="1"/>
</dbReference>
<sequence>MRKMTWKTGTAVVMYAVILSAFSIMGLFWLRNMTMVGKTAAYSDGSGVYVLTRQEWLQSLNGESVQIDPARVISKSVFDSYYIGKSLAWVPIVAIALCLFFLSSSLILWLVLQRIQKRESLRLLQPLQTMNFSEKMILDFDPAIQSLLRKISQQFQNHLDDYKRLNSYISHEQKNTLSVLRTRMELKEDKNAVQMIDCIANNMEDILTLCDDVKMSAVMPVDVALICASVCDTYRNISTQITFDFDEDANMLILAKERWIFRAVNSLLDNALKYGEGKPVRVTVENKYHSVVVKVQDAGIGISSEKQELIFQNRYRVNELKKDGYGIGLSLVSHVCNLCGGFAFVESEEGKGSCFYLSFPEIKEQN</sequence>
<protein>
    <recommendedName>
        <fullName evidence="2">histidine kinase</fullName>
        <ecNumber evidence="2">2.7.13.3</ecNumber>
    </recommendedName>
</protein>